<feature type="transmembrane region" description="Helical" evidence="2">
    <location>
        <begin position="20"/>
        <end position="41"/>
    </location>
</feature>
<keyword evidence="2" id="KW-1133">Transmembrane helix</keyword>
<dbReference type="PANTHER" id="PTHR39555:SF1">
    <property type="entry name" value="TYPE IV PILUS INNER MEMBRANE COMPONENT PILO"/>
    <property type="match status" value="1"/>
</dbReference>
<sequence length="208" mass="22987">MNLDELRNLDFNDIQNWPLRSQLITLGVMAIFILLAGYFVVLGPQRDEIAAAEAREAELKTQYIDQRRQLANLEALQAQLKEIEKSFGSLIRQLPTKAEMASVLAEINQAGVGRGLQFELFRPGQEIRGAELAELPIELRLNGTYNDLATFVSDVARMSRIVTISDISLTPAAGKDGRLTLQATAKTYRTLEPAERAAATASTKEKGK</sequence>
<evidence type="ECO:0000256" key="2">
    <source>
        <dbReference type="SAM" id="Phobius"/>
    </source>
</evidence>
<dbReference type="AlphaFoldDB" id="A0A845BRU8"/>
<dbReference type="InterPro" id="IPR014717">
    <property type="entry name" value="Transl_elong_EF1B/ribsomal_bS6"/>
</dbReference>
<dbReference type="PIRSF" id="PIRSF016482">
    <property type="entry name" value="PilO"/>
    <property type="match status" value="1"/>
</dbReference>
<dbReference type="EMBL" id="WSSB01000013">
    <property type="protein sequence ID" value="MXR37954.1"/>
    <property type="molecule type" value="Genomic_DNA"/>
</dbReference>
<keyword evidence="2" id="KW-0812">Transmembrane</keyword>
<reference evidence="3 4" key="1">
    <citation type="submission" date="2019-12" db="EMBL/GenBank/DDBJ databases">
        <title>Neisseriaceae gen. nov. sp. Genome sequencing and assembly.</title>
        <authorList>
            <person name="Liu Z."/>
            <person name="Li A."/>
        </authorList>
    </citation>
    <scope>NUCLEOTIDE SEQUENCE [LARGE SCALE GENOMIC DNA]</scope>
    <source>
        <strain evidence="3 4">B2N2-7</strain>
    </source>
</reference>
<keyword evidence="4" id="KW-1185">Reference proteome</keyword>
<dbReference type="Proteomes" id="UP000467214">
    <property type="component" value="Unassembled WGS sequence"/>
</dbReference>
<dbReference type="Gene3D" id="3.30.70.60">
    <property type="match status" value="1"/>
</dbReference>
<dbReference type="InterPro" id="IPR007445">
    <property type="entry name" value="PilO"/>
</dbReference>
<feature type="coiled-coil region" evidence="1">
    <location>
        <begin position="49"/>
        <end position="93"/>
    </location>
</feature>
<organism evidence="3 4">
    <name type="scientific">Craterilacuibacter sinensis</name>
    <dbReference type="NCBI Taxonomy" id="2686017"/>
    <lineage>
        <taxon>Bacteria</taxon>
        <taxon>Pseudomonadati</taxon>
        <taxon>Pseudomonadota</taxon>
        <taxon>Betaproteobacteria</taxon>
        <taxon>Neisseriales</taxon>
        <taxon>Neisseriaceae</taxon>
        <taxon>Craterilacuibacter</taxon>
    </lineage>
</organism>
<dbReference type="PANTHER" id="PTHR39555">
    <property type="entry name" value="FIMBRIAL ASSEMBLY PROTEIN PILO-LIKE PROTEIN-RELATED"/>
    <property type="match status" value="1"/>
</dbReference>
<dbReference type="Pfam" id="PF04350">
    <property type="entry name" value="PilO"/>
    <property type="match status" value="1"/>
</dbReference>
<dbReference type="GO" id="GO:0043107">
    <property type="term" value="P:type IV pilus-dependent motility"/>
    <property type="evidence" value="ECO:0007669"/>
    <property type="project" value="InterPro"/>
</dbReference>
<evidence type="ECO:0000256" key="1">
    <source>
        <dbReference type="SAM" id="Coils"/>
    </source>
</evidence>
<keyword evidence="2" id="KW-0472">Membrane</keyword>
<comment type="caution">
    <text evidence="3">The sequence shown here is derived from an EMBL/GenBank/DDBJ whole genome shotgun (WGS) entry which is preliminary data.</text>
</comment>
<gene>
    <name evidence="3" type="primary">pilO</name>
    <name evidence="3" type="ORF">GQF02_13320</name>
</gene>
<evidence type="ECO:0000313" key="4">
    <source>
        <dbReference type="Proteomes" id="UP000467214"/>
    </source>
</evidence>
<accession>A0A845BRU8</accession>
<protein>
    <submittedName>
        <fullName evidence="3">Type 4a pilus biogenesis protein PilO</fullName>
    </submittedName>
</protein>
<evidence type="ECO:0000313" key="3">
    <source>
        <dbReference type="EMBL" id="MXR37954.1"/>
    </source>
</evidence>
<dbReference type="GO" id="GO:0043683">
    <property type="term" value="P:type IV pilus assembly"/>
    <property type="evidence" value="ECO:0007669"/>
    <property type="project" value="InterPro"/>
</dbReference>
<keyword evidence="1" id="KW-0175">Coiled coil</keyword>
<dbReference type="Gene3D" id="1.10.287.540">
    <property type="entry name" value="Helix hairpin bin"/>
    <property type="match status" value="1"/>
</dbReference>
<name>A0A845BRU8_9NEIS</name>
<proteinExistence type="predicted"/>